<proteinExistence type="inferred from homology"/>
<evidence type="ECO:0000259" key="4">
    <source>
        <dbReference type="Pfam" id="PF01467"/>
    </source>
</evidence>
<name>A0ABT1NAK3_9FIRM</name>
<dbReference type="InterPro" id="IPR014729">
    <property type="entry name" value="Rossmann-like_a/b/a_fold"/>
</dbReference>
<evidence type="ECO:0000256" key="2">
    <source>
        <dbReference type="ARBA" id="ARBA00023002"/>
    </source>
</evidence>
<evidence type="ECO:0000259" key="3">
    <source>
        <dbReference type="Pfam" id="PF01408"/>
    </source>
</evidence>
<keyword evidence="2" id="KW-0560">Oxidoreductase</keyword>
<dbReference type="RefSeq" id="WP_255225754.1">
    <property type="nucleotide sequence ID" value="NZ_JAJEKE010000001.1"/>
</dbReference>
<feature type="domain" description="Cytidyltransferase-like" evidence="4">
    <location>
        <begin position="5"/>
        <end position="124"/>
    </location>
</feature>
<feature type="domain" description="Gfo/Idh/MocA-like oxidoreductase N-terminal" evidence="3">
    <location>
        <begin position="131"/>
        <end position="244"/>
    </location>
</feature>
<evidence type="ECO:0000313" key="5">
    <source>
        <dbReference type="EMBL" id="MCQ1528262.1"/>
    </source>
</evidence>
<dbReference type="Pfam" id="PF01408">
    <property type="entry name" value="GFO_IDH_MocA"/>
    <property type="match status" value="1"/>
</dbReference>
<dbReference type="Gene3D" id="3.40.50.720">
    <property type="entry name" value="NAD(P)-binding Rossmann-like Domain"/>
    <property type="match status" value="1"/>
</dbReference>
<dbReference type="InterPro" id="IPR036291">
    <property type="entry name" value="NAD(P)-bd_dom_sf"/>
</dbReference>
<dbReference type="SUPFAM" id="SSF51735">
    <property type="entry name" value="NAD(P)-binding Rossmann-fold domains"/>
    <property type="match status" value="1"/>
</dbReference>
<dbReference type="Gene3D" id="3.30.360.10">
    <property type="entry name" value="Dihydrodipicolinate Reductase, domain 2"/>
    <property type="match status" value="1"/>
</dbReference>
<organism evidence="5 6">
    <name type="scientific">Lutispora saccharofermentans</name>
    <dbReference type="NCBI Taxonomy" id="3024236"/>
    <lineage>
        <taxon>Bacteria</taxon>
        <taxon>Bacillati</taxon>
        <taxon>Bacillota</taxon>
        <taxon>Clostridia</taxon>
        <taxon>Lutisporales</taxon>
        <taxon>Lutisporaceae</taxon>
        <taxon>Lutispora</taxon>
    </lineage>
</organism>
<dbReference type="Gene3D" id="3.40.50.620">
    <property type="entry name" value="HUPs"/>
    <property type="match status" value="1"/>
</dbReference>
<dbReference type="InterPro" id="IPR004821">
    <property type="entry name" value="Cyt_trans-like"/>
</dbReference>
<dbReference type="PANTHER" id="PTHR22604">
    <property type="entry name" value="OXIDOREDUCTASES"/>
    <property type="match status" value="1"/>
</dbReference>
<dbReference type="SUPFAM" id="SSF52374">
    <property type="entry name" value="Nucleotidylyl transferase"/>
    <property type="match status" value="1"/>
</dbReference>
<keyword evidence="6" id="KW-1185">Reference proteome</keyword>
<dbReference type="SUPFAM" id="SSF55347">
    <property type="entry name" value="Glyceraldehyde-3-phosphate dehydrogenase-like, C-terminal domain"/>
    <property type="match status" value="1"/>
</dbReference>
<comment type="similarity">
    <text evidence="1">Belongs to the Gfo/Idh/MocA family.</text>
</comment>
<gene>
    <name evidence="5" type="ORF">LJD61_01685</name>
</gene>
<dbReference type="Pfam" id="PF01467">
    <property type="entry name" value="CTP_transf_like"/>
    <property type="match status" value="1"/>
</dbReference>
<evidence type="ECO:0000313" key="6">
    <source>
        <dbReference type="Proteomes" id="UP001651880"/>
    </source>
</evidence>
<protein>
    <submittedName>
        <fullName evidence="5">Gfo/Idh/MocA family oxidoreductase</fullName>
    </submittedName>
</protein>
<comment type="caution">
    <text evidence="5">The sequence shown here is derived from an EMBL/GenBank/DDBJ whole genome shotgun (WGS) entry which is preliminary data.</text>
</comment>
<dbReference type="InterPro" id="IPR050984">
    <property type="entry name" value="Gfo/Idh/MocA_domain"/>
</dbReference>
<reference evidence="5 6" key="1">
    <citation type="submission" date="2021-10" db="EMBL/GenBank/DDBJ databases">
        <title>Lutispora strain m25 sp. nov., a thermophilic, non-spore-forming bacterium isolated from a lab-scale methanogenic bioreactor digesting anaerobic sludge.</title>
        <authorList>
            <person name="El Houari A."/>
            <person name="Mcdonald J."/>
        </authorList>
    </citation>
    <scope>NUCLEOTIDE SEQUENCE [LARGE SCALE GENOMIC DNA]</scope>
    <source>
        <strain evidence="6">m25</strain>
    </source>
</reference>
<dbReference type="PANTHER" id="PTHR22604:SF105">
    <property type="entry name" value="TRANS-1,2-DIHYDROBENZENE-1,2-DIOL DEHYDROGENASE"/>
    <property type="match status" value="1"/>
</dbReference>
<dbReference type="EMBL" id="JAJEKE010000001">
    <property type="protein sequence ID" value="MCQ1528262.1"/>
    <property type="molecule type" value="Genomic_DNA"/>
</dbReference>
<dbReference type="InterPro" id="IPR000683">
    <property type="entry name" value="Gfo/Idh/MocA-like_OxRdtase_N"/>
</dbReference>
<evidence type="ECO:0000256" key="1">
    <source>
        <dbReference type="ARBA" id="ARBA00010928"/>
    </source>
</evidence>
<sequence>MKKVITYGTYDLFHEGHYNLLKRAKELGDYLIVGVTTENYDNSRGKLNVQESLMKRIENVKNSGFADEIIVEEYEGQKVNDIQKYNIDVFAIGSDWLGKFDYLKEYCDVIYLERTKGISSTQLRADKYGIIKLGIVGCGRIAQRLISEAKFVSGVNVEGAYEADESSLKYFTKKNELAFFSINFDEFLDKVNAVYITTSYITHYDYVKRALGKGKHVLCDKPMALSVKETDELYTLARDKKCVLLEAIETAYFPGFLRLISVAKTGLIGSIKNIDVTITRSDINAAVKSVMELASYPLLAIIKILGENIEKVGFYSYWDSEKELDLFTKINLKYKDAIATVKIGSGVKSEGDLIISGTKGYIYVPAPWWKTEYFEIRFDNFANNKKHYYKLEGYGLRYELAEFISMINNKELTTYKLNQNESVKIAWIIERFRNKENVCSI</sequence>
<dbReference type="NCBIfam" id="TIGR00125">
    <property type="entry name" value="cyt_tran_rel"/>
    <property type="match status" value="1"/>
</dbReference>
<accession>A0ABT1NAK3</accession>
<dbReference type="Proteomes" id="UP001651880">
    <property type="component" value="Unassembled WGS sequence"/>
</dbReference>